<sequence length="96" mass="10362">MTDIIGQLRDCVDRDDLPDWKLVLAAADRIEKLEAALRRISNMYTEPGQRDLTCLAMAVAATEVLAPKDPAPLGEALAEIRALLPPFDMGDGPCAA</sequence>
<name>A0A6J5KU09_9CAUD</name>
<protein>
    <submittedName>
        <fullName evidence="2">Uncharacterized protein</fullName>
    </submittedName>
</protein>
<dbReference type="EMBL" id="LR796173">
    <property type="protein sequence ID" value="CAB4123660.1"/>
    <property type="molecule type" value="Genomic_DNA"/>
</dbReference>
<reference evidence="2" key="1">
    <citation type="submission" date="2020-04" db="EMBL/GenBank/DDBJ databases">
        <authorList>
            <person name="Chiriac C."/>
            <person name="Salcher M."/>
            <person name="Ghai R."/>
            <person name="Kavagutti S V."/>
        </authorList>
    </citation>
    <scope>NUCLEOTIDE SEQUENCE</scope>
</reference>
<organism evidence="2">
    <name type="scientific">uncultured Caudovirales phage</name>
    <dbReference type="NCBI Taxonomy" id="2100421"/>
    <lineage>
        <taxon>Viruses</taxon>
        <taxon>Duplodnaviria</taxon>
        <taxon>Heunggongvirae</taxon>
        <taxon>Uroviricota</taxon>
        <taxon>Caudoviricetes</taxon>
        <taxon>Peduoviridae</taxon>
        <taxon>Maltschvirus</taxon>
        <taxon>Maltschvirus maltsch</taxon>
    </lineage>
</organism>
<accession>A0A6J5KU09</accession>
<evidence type="ECO:0000313" key="1">
    <source>
        <dbReference type="EMBL" id="CAB4122577.1"/>
    </source>
</evidence>
<dbReference type="EMBL" id="LR796160">
    <property type="protein sequence ID" value="CAB4122577.1"/>
    <property type="molecule type" value="Genomic_DNA"/>
</dbReference>
<evidence type="ECO:0000313" key="2">
    <source>
        <dbReference type="EMBL" id="CAB4123660.1"/>
    </source>
</evidence>
<gene>
    <name evidence="1" type="ORF">UFOVP32_39</name>
    <name evidence="2" type="ORF">UFOVP50_37</name>
</gene>
<proteinExistence type="predicted"/>